<name>A0ACB9SDV4_9MYRT</name>
<evidence type="ECO:0000313" key="1">
    <source>
        <dbReference type="EMBL" id="KAI4386362.1"/>
    </source>
</evidence>
<proteinExistence type="predicted"/>
<dbReference type="Proteomes" id="UP001057402">
    <property type="component" value="Chromosome 2"/>
</dbReference>
<gene>
    <name evidence="1" type="ORF">MLD38_004298</name>
</gene>
<accession>A0ACB9SDV4</accession>
<sequence>MSSDNNNSGVTFETLEISRPEPNSRVFHVTLNRPSTHNSLTPLFFTELSAAVSSLDADPRCHVIVLASSLSSPFFSSGLHLPSLSSMLTSSSSSPPSPAHASHRLLLSIRSLQDSVSSLERCSKPVLAAVHGGCIGGGVDLITACDVRFCTREAYFSVKEVDVAITADLGTLQRLPTIVGYGNAFEMAITGRRVGAEEAKAMGLVSRVFDSREELIQSVNKIAEEIASKSPLAVTGTKAVLVKSRDTSVDQGLDYVATWNAGMLMSSDLKEAVDAHLKKRKPVFAKL</sequence>
<organism evidence="1 2">
    <name type="scientific">Melastoma candidum</name>
    <dbReference type="NCBI Taxonomy" id="119954"/>
    <lineage>
        <taxon>Eukaryota</taxon>
        <taxon>Viridiplantae</taxon>
        <taxon>Streptophyta</taxon>
        <taxon>Embryophyta</taxon>
        <taxon>Tracheophyta</taxon>
        <taxon>Spermatophyta</taxon>
        <taxon>Magnoliopsida</taxon>
        <taxon>eudicotyledons</taxon>
        <taxon>Gunneridae</taxon>
        <taxon>Pentapetalae</taxon>
        <taxon>rosids</taxon>
        <taxon>malvids</taxon>
        <taxon>Myrtales</taxon>
        <taxon>Melastomataceae</taxon>
        <taxon>Melastomatoideae</taxon>
        <taxon>Melastomateae</taxon>
        <taxon>Melastoma</taxon>
    </lineage>
</organism>
<reference evidence="2" key="1">
    <citation type="journal article" date="2023" name="Front. Plant Sci.">
        <title>Chromosomal-level genome assembly of Melastoma candidum provides insights into trichome evolution.</title>
        <authorList>
            <person name="Zhong Y."/>
            <person name="Wu W."/>
            <person name="Sun C."/>
            <person name="Zou P."/>
            <person name="Liu Y."/>
            <person name="Dai S."/>
            <person name="Zhou R."/>
        </authorList>
    </citation>
    <scope>NUCLEOTIDE SEQUENCE [LARGE SCALE GENOMIC DNA]</scope>
</reference>
<protein>
    <submittedName>
        <fullName evidence="1">Uncharacterized protein</fullName>
    </submittedName>
</protein>
<evidence type="ECO:0000313" key="2">
    <source>
        <dbReference type="Proteomes" id="UP001057402"/>
    </source>
</evidence>
<dbReference type="EMBL" id="CM042881">
    <property type="protein sequence ID" value="KAI4386362.1"/>
    <property type="molecule type" value="Genomic_DNA"/>
</dbReference>
<comment type="caution">
    <text evidence="1">The sequence shown here is derived from an EMBL/GenBank/DDBJ whole genome shotgun (WGS) entry which is preliminary data.</text>
</comment>
<keyword evidence="2" id="KW-1185">Reference proteome</keyword>